<keyword evidence="8" id="KW-0393">Immunoglobulin domain</keyword>
<evidence type="ECO:0000313" key="13">
    <source>
        <dbReference type="Ensembl" id="ENSLCAP00010001172.1"/>
    </source>
</evidence>
<organism evidence="13 14">
    <name type="scientific">Lates calcarifer</name>
    <name type="common">Barramundi</name>
    <name type="synonym">Holocentrus calcarifer</name>
    <dbReference type="NCBI Taxonomy" id="8187"/>
    <lineage>
        <taxon>Eukaryota</taxon>
        <taxon>Metazoa</taxon>
        <taxon>Chordata</taxon>
        <taxon>Craniata</taxon>
        <taxon>Vertebrata</taxon>
        <taxon>Euteleostomi</taxon>
        <taxon>Actinopterygii</taxon>
        <taxon>Neopterygii</taxon>
        <taxon>Teleostei</taxon>
        <taxon>Neoteleostei</taxon>
        <taxon>Acanthomorphata</taxon>
        <taxon>Carangaria</taxon>
        <taxon>Carangaria incertae sedis</taxon>
        <taxon>Centropomidae</taxon>
        <taxon>Lates</taxon>
    </lineage>
</organism>
<dbReference type="GeneTree" id="ENSGT01050000244843"/>
<sequence>MLHLKNEEPFRDLRSWLICYTLTLLLLTLAFGGQSHIIGPHQPIAALLGDDIILPCHLEPAVNAFPMRVEWARPDLSPGSVHVWQNGWEWPVHTHPTYEGRTSLSINKLKQGDVSLKLTKVKLSDEGMYRCFVPTKSKNSYVQLVVGAVSSPVVNITGINTSISAVVLECESKGWYPEPEVLWLDGEGNLLSAGPTETVRGPDDLYTVSSRVTVEKRHSNSFTCRVQQNKTNQTRETHIHVPDEFFMSPFCFALGCYITLATGAVFGCVFSAALTWIIKTIRTRCNQKKENEEKEEGKDGRNNVKKEGFMIQKWSKLMKKHNVIENDYEDFPRAKGKAKESEELKMADRSQREGTSRERNNTEEEKLKEHKNELRRSVERRRPKSSCSD</sequence>
<dbReference type="FunFam" id="2.60.40.10:FF:000142">
    <property type="entry name" value="V-set domain-containing T-cell activation inhibitor 1"/>
    <property type="match status" value="1"/>
</dbReference>
<evidence type="ECO:0000256" key="7">
    <source>
        <dbReference type="ARBA" id="ARBA00023180"/>
    </source>
</evidence>
<dbReference type="Pfam" id="PF22705">
    <property type="entry name" value="C2-set_3"/>
    <property type="match status" value="1"/>
</dbReference>
<evidence type="ECO:0000256" key="11">
    <source>
        <dbReference type="SAM" id="Phobius"/>
    </source>
</evidence>
<dbReference type="InterPro" id="IPR036179">
    <property type="entry name" value="Ig-like_dom_sf"/>
</dbReference>
<keyword evidence="6" id="KW-1015">Disulfide bond</keyword>
<keyword evidence="2 11" id="KW-0812">Transmembrane</keyword>
<dbReference type="GO" id="GO:0050852">
    <property type="term" value="P:T cell receptor signaling pathway"/>
    <property type="evidence" value="ECO:0007669"/>
    <property type="project" value="TreeGrafter"/>
</dbReference>
<gene>
    <name evidence="13 15" type="primary">LOC108901788</name>
</gene>
<dbReference type="SMART" id="SM00406">
    <property type="entry name" value="IGv"/>
    <property type="match status" value="1"/>
</dbReference>
<dbReference type="OrthoDB" id="10055806at2759"/>
<feature type="domain" description="Ig-like" evidence="12">
    <location>
        <begin position="49"/>
        <end position="147"/>
    </location>
</feature>
<dbReference type="InterPro" id="IPR050504">
    <property type="entry name" value="IgSF_BTN/MOG"/>
</dbReference>
<accession>A0A4W6BRU0</accession>
<evidence type="ECO:0000256" key="2">
    <source>
        <dbReference type="ARBA" id="ARBA00022692"/>
    </source>
</evidence>
<dbReference type="PANTHER" id="PTHR24100:SF151">
    <property type="entry name" value="ICOS LIGAND"/>
    <property type="match status" value="1"/>
</dbReference>
<keyword evidence="5 11" id="KW-0472">Membrane</keyword>
<dbReference type="InterPro" id="IPR013106">
    <property type="entry name" value="Ig_V-set"/>
</dbReference>
<dbReference type="SMART" id="SM00409">
    <property type="entry name" value="IG"/>
    <property type="match status" value="1"/>
</dbReference>
<dbReference type="GO" id="GO:0009897">
    <property type="term" value="C:external side of plasma membrane"/>
    <property type="evidence" value="ECO:0007669"/>
    <property type="project" value="TreeGrafter"/>
</dbReference>
<evidence type="ECO:0000256" key="10">
    <source>
        <dbReference type="SAM" id="MobiDB-lite"/>
    </source>
</evidence>
<dbReference type="Proteomes" id="UP000314980">
    <property type="component" value="Unassembled WGS sequence"/>
</dbReference>
<feature type="transmembrane region" description="Helical" evidence="11">
    <location>
        <begin position="252"/>
        <end position="278"/>
    </location>
</feature>
<comment type="similarity">
    <text evidence="9">Belongs to the SKINT family.</text>
</comment>
<evidence type="ECO:0000256" key="5">
    <source>
        <dbReference type="ARBA" id="ARBA00023136"/>
    </source>
</evidence>
<evidence type="ECO:0000313" key="14">
    <source>
        <dbReference type="Proteomes" id="UP000314980"/>
    </source>
</evidence>
<evidence type="ECO:0000256" key="3">
    <source>
        <dbReference type="ARBA" id="ARBA00022729"/>
    </source>
</evidence>
<name>A0A4W6BRU0_LATCA</name>
<dbReference type="GO" id="GO:0050863">
    <property type="term" value="P:regulation of T cell activation"/>
    <property type="evidence" value="ECO:0007669"/>
    <property type="project" value="UniProtKB-ARBA"/>
</dbReference>
<dbReference type="Gene3D" id="2.60.40.10">
    <property type="entry name" value="Immunoglobulins"/>
    <property type="match status" value="2"/>
</dbReference>
<evidence type="ECO:0000256" key="1">
    <source>
        <dbReference type="ARBA" id="ARBA00004370"/>
    </source>
</evidence>
<keyword evidence="4 11" id="KW-1133">Transmembrane helix</keyword>
<keyword evidence="14" id="KW-1185">Reference proteome</keyword>
<dbReference type="FunFam" id="2.60.40.10:FF:000088">
    <property type="entry name" value="Butyrophilin subfamily 1 member A1"/>
    <property type="match status" value="1"/>
</dbReference>
<feature type="region of interest" description="Disordered" evidence="10">
    <location>
        <begin position="332"/>
        <end position="389"/>
    </location>
</feature>
<dbReference type="GO" id="GO:0042110">
    <property type="term" value="P:T cell activation"/>
    <property type="evidence" value="ECO:0007669"/>
    <property type="project" value="UniProtKB-ARBA"/>
</dbReference>
<comment type="subcellular location">
    <subcellularLocation>
        <location evidence="1">Membrane</location>
    </subcellularLocation>
</comment>
<evidence type="ECO:0000313" key="15">
    <source>
        <dbReference type="RefSeq" id="XP_018558948.2"/>
    </source>
</evidence>
<proteinExistence type="inferred from homology"/>
<dbReference type="SMART" id="SM00407">
    <property type="entry name" value="IGc1"/>
    <property type="match status" value="1"/>
</dbReference>
<dbReference type="GeneID" id="108901788"/>
<dbReference type="GO" id="GO:0005102">
    <property type="term" value="F:signaling receptor binding"/>
    <property type="evidence" value="ECO:0007669"/>
    <property type="project" value="TreeGrafter"/>
</dbReference>
<reference evidence="14" key="1">
    <citation type="submission" date="2015-09" db="EMBL/GenBank/DDBJ databases">
        <authorList>
            <person name="Sai Rama Sridatta P."/>
        </authorList>
    </citation>
    <scope>NUCLEOTIDE SEQUENCE [LARGE SCALE GENOMIC DNA]</scope>
</reference>
<dbReference type="SUPFAM" id="SSF48726">
    <property type="entry name" value="Immunoglobulin"/>
    <property type="match status" value="2"/>
</dbReference>
<dbReference type="PANTHER" id="PTHR24100">
    <property type="entry name" value="BUTYROPHILIN"/>
    <property type="match status" value="1"/>
</dbReference>
<dbReference type="InterPro" id="IPR003599">
    <property type="entry name" value="Ig_sub"/>
</dbReference>
<evidence type="ECO:0000256" key="9">
    <source>
        <dbReference type="ARBA" id="ARBA00038221"/>
    </source>
</evidence>
<dbReference type="GO" id="GO:1903037">
    <property type="term" value="P:regulation of leukocyte cell-cell adhesion"/>
    <property type="evidence" value="ECO:0007669"/>
    <property type="project" value="UniProtKB-ARBA"/>
</dbReference>
<dbReference type="RefSeq" id="XP_018558948.2">
    <property type="nucleotide sequence ID" value="XM_018703432.2"/>
</dbReference>
<evidence type="ECO:0000256" key="6">
    <source>
        <dbReference type="ARBA" id="ARBA00023157"/>
    </source>
</evidence>
<evidence type="ECO:0000256" key="4">
    <source>
        <dbReference type="ARBA" id="ARBA00022989"/>
    </source>
</evidence>
<dbReference type="InterPro" id="IPR013783">
    <property type="entry name" value="Ig-like_fold"/>
</dbReference>
<feature type="compositionally biased region" description="Basic residues" evidence="10">
    <location>
        <begin position="378"/>
        <end position="389"/>
    </location>
</feature>
<dbReference type="InterPro" id="IPR007110">
    <property type="entry name" value="Ig-like_dom"/>
</dbReference>
<dbReference type="InterPro" id="IPR053896">
    <property type="entry name" value="BTN3A2-like_Ig-C"/>
</dbReference>
<reference evidence="15" key="2">
    <citation type="submission" date="2025-04" db="UniProtKB">
        <authorList>
            <consortium name="RefSeq"/>
        </authorList>
    </citation>
    <scope>IDENTIFICATION</scope>
    <source>
        <tissue evidence="15">Brain</tissue>
    </source>
</reference>
<evidence type="ECO:0000256" key="8">
    <source>
        <dbReference type="ARBA" id="ARBA00023319"/>
    </source>
</evidence>
<dbReference type="GO" id="GO:0001817">
    <property type="term" value="P:regulation of cytokine production"/>
    <property type="evidence" value="ECO:0007669"/>
    <property type="project" value="TreeGrafter"/>
</dbReference>
<keyword evidence="7" id="KW-0325">Glycoprotein</keyword>
<feature type="domain" description="Ig-like" evidence="12">
    <location>
        <begin position="152"/>
        <end position="240"/>
    </location>
</feature>
<dbReference type="InterPro" id="IPR003597">
    <property type="entry name" value="Ig_C1-set"/>
</dbReference>
<dbReference type="KEGG" id="lcf:108901788"/>
<feature type="compositionally biased region" description="Basic and acidic residues" evidence="10">
    <location>
        <begin position="332"/>
        <end position="377"/>
    </location>
</feature>
<evidence type="ECO:0000259" key="12">
    <source>
        <dbReference type="PROSITE" id="PS50835"/>
    </source>
</evidence>
<dbReference type="AlphaFoldDB" id="A0A4W6BRU0"/>
<dbReference type="Proteomes" id="UP000694890">
    <property type="component" value="Unplaced"/>
</dbReference>
<dbReference type="PROSITE" id="PS50835">
    <property type="entry name" value="IG_LIKE"/>
    <property type="match status" value="2"/>
</dbReference>
<dbReference type="InParanoid" id="A0A4W6BRU0"/>
<dbReference type="Pfam" id="PF07686">
    <property type="entry name" value="V-set"/>
    <property type="match status" value="1"/>
</dbReference>
<protein>
    <submittedName>
        <fullName evidence="15">Butyrophilin-like protein 10</fullName>
    </submittedName>
</protein>
<dbReference type="Ensembl" id="ENSLCAT00010001231.1">
    <property type="protein sequence ID" value="ENSLCAP00010001172.1"/>
    <property type="gene ID" value="ENSLCAG00010000727.1"/>
</dbReference>
<keyword evidence="3" id="KW-0732">Signal</keyword>
<reference evidence="13" key="3">
    <citation type="submission" date="2025-05" db="UniProtKB">
        <authorList>
            <consortium name="Ensembl"/>
        </authorList>
    </citation>
    <scope>IDENTIFICATION</scope>
</reference>